<dbReference type="InterPro" id="IPR036412">
    <property type="entry name" value="HAD-like_sf"/>
</dbReference>
<dbReference type="Gene3D" id="1.10.150.240">
    <property type="entry name" value="Putative phosphatase, domain 2"/>
    <property type="match status" value="1"/>
</dbReference>
<dbReference type="SFLD" id="SFLDG01129">
    <property type="entry name" value="C1.5:_HAD__Beta-PGM__Phosphata"/>
    <property type="match status" value="1"/>
</dbReference>
<evidence type="ECO:0000313" key="1">
    <source>
        <dbReference type="EMBL" id="VEF07170.1"/>
    </source>
</evidence>
<protein>
    <submittedName>
        <fullName evidence="1">Haloacid dehalogenase-like hydrolase</fullName>
    </submittedName>
</protein>
<dbReference type="InterPro" id="IPR006439">
    <property type="entry name" value="HAD-SF_hydro_IA"/>
</dbReference>
<keyword evidence="1" id="KW-0378">Hydrolase</keyword>
<dbReference type="InterPro" id="IPR023198">
    <property type="entry name" value="PGP-like_dom2"/>
</dbReference>
<dbReference type="GO" id="GO:0005829">
    <property type="term" value="C:cytosol"/>
    <property type="evidence" value="ECO:0007669"/>
    <property type="project" value="TreeGrafter"/>
</dbReference>
<dbReference type="Pfam" id="PF13419">
    <property type="entry name" value="HAD_2"/>
    <property type="match status" value="1"/>
</dbReference>
<dbReference type="SFLD" id="SFLDS00003">
    <property type="entry name" value="Haloacid_Dehalogenase"/>
    <property type="match status" value="1"/>
</dbReference>
<proteinExistence type="predicted"/>
<dbReference type="NCBIfam" id="TIGR01549">
    <property type="entry name" value="HAD-SF-IA-v1"/>
    <property type="match status" value="1"/>
</dbReference>
<sequence>MSYQSALFYLLNRYKNKEKYVIIKVMNYHDYIWDLGGTLLDNYEISTQAFIETLHFFKLSASHDAVYQRLKESTATAIQVFAPNEPQFLQYYKANEAKKLANPIWCLGAKDILKRIVASGSRNFLISHRDHQVNDLLEQAGLLGYFTEVVTASNGFARKPNPESLLYLKDKYLISQGLVIGDRRLDIEAGQAAGFDTLLVDGRKNLLEIVD</sequence>
<dbReference type="EMBL" id="LR134317">
    <property type="protein sequence ID" value="VEF07170.1"/>
    <property type="molecule type" value="Genomic_DNA"/>
</dbReference>
<dbReference type="GO" id="GO:0008967">
    <property type="term" value="F:phosphoglycolate phosphatase activity"/>
    <property type="evidence" value="ECO:0007669"/>
    <property type="project" value="TreeGrafter"/>
</dbReference>
<dbReference type="SUPFAM" id="SSF56784">
    <property type="entry name" value="HAD-like"/>
    <property type="match status" value="1"/>
</dbReference>
<organism evidence="1 2">
    <name type="scientific">Streptococcus equi subsp. zooepidemicus</name>
    <dbReference type="NCBI Taxonomy" id="40041"/>
    <lineage>
        <taxon>Bacteria</taxon>
        <taxon>Bacillati</taxon>
        <taxon>Bacillota</taxon>
        <taxon>Bacilli</taxon>
        <taxon>Lactobacillales</taxon>
        <taxon>Streptococcaceae</taxon>
        <taxon>Streptococcus</taxon>
    </lineage>
</organism>
<name>A0A7Z8ZV64_STRSZ</name>
<gene>
    <name evidence="1" type="ORF">NCTC6180_01044</name>
</gene>
<dbReference type="InterPro" id="IPR041492">
    <property type="entry name" value="HAD_2"/>
</dbReference>
<dbReference type="PANTHER" id="PTHR43434">
    <property type="entry name" value="PHOSPHOGLYCOLATE PHOSPHATASE"/>
    <property type="match status" value="1"/>
</dbReference>
<accession>A0A7Z8ZV64</accession>
<dbReference type="AlphaFoldDB" id="A0A7Z8ZV64"/>
<dbReference type="Gene3D" id="3.40.50.1000">
    <property type="entry name" value="HAD superfamily/HAD-like"/>
    <property type="match status" value="1"/>
</dbReference>
<dbReference type="PANTHER" id="PTHR43434:SF25">
    <property type="entry name" value="PHOSPHOGLYCOLATE PHOSPHATASE"/>
    <property type="match status" value="1"/>
</dbReference>
<dbReference type="InterPro" id="IPR050155">
    <property type="entry name" value="HAD-like_hydrolase_sf"/>
</dbReference>
<dbReference type="GO" id="GO:0006281">
    <property type="term" value="P:DNA repair"/>
    <property type="evidence" value="ECO:0007669"/>
    <property type="project" value="TreeGrafter"/>
</dbReference>
<reference evidence="1 2" key="1">
    <citation type="submission" date="2018-12" db="EMBL/GenBank/DDBJ databases">
        <authorList>
            <consortium name="Pathogen Informatics"/>
        </authorList>
    </citation>
    <scope>NUCLEOTIDE SEQUENCE [LARGE SCALE GENOMIC DNA]</scope>
    <source>
        <strain evidence="1 2">NCTC6180</strain>
    </source>
</reference>
<dbReference type="InterPro" id="IPR023214">
    <property type="entry name" value="HAD_sf"/>
</dbReference>
<evidence type="ECO:0000313" key="2">
    <source>
        <dbReference type="Proteomes" id="UP000269903"/>
    </source>
</evidence>
<dbReference type="Proteomes" id="UP000269903">
    <property type="component" value="Chromosome"/>
</dbReference>